<accession>A0A168LBD7</accession>
<feature type="non-terminal residue" evidence="2">
    <location>
        <position position="1"/>
    </location>
</feature>
<name>A0A168LBD7_ABSGL</name>
<dbReference type="STRING" id="4829.A0A168LBD7"/>
<feature type="compositionally biased region" description="Low complexity" evidence="1">
    <location>
        <begin position="654"/>
        <end position="678"/>
    </location>
</feature>
<feature type="compositionally biased region" description="Polar residues" evidence="1">
    <location>
        <begin position="620"/>
        <end position="634"/>
    </location>
</feature>
<dbReference type="Proteomes" id="UP000078561">
    <property type="component" value="Unassembled WGS sequence"/>
</dbReference>
<evidence type="ECO:0000256" key="1">
    <source>
        <dbReference type="SAM" id="MobiDB-lite"/>
    </source>
</evidence>
<keyword evidence="3" id="KW-1185">Reference proteome</keyword>
<gene>
    <name evidence="2" type="primary">ABSGL_01869.1 scaffold 2521</name>
</gene>
<feature type="region of interest" description="Disordered" evidence="1">
    <location>
        <begin position="613"/>
        <end position="694"/>
    </location>
</feature>
<feature type="compositionally biased region" description="Polar residues" evidence="1">
    <location>
        <begin position="643"/>
        <end position="653"/>
    </location>
</feature>
<dbReference type="AlphaFoldDB" id="A0A168LBD7"/>
<feature type="non-terminal residue" evidence="2">
    <location>
        <position position="694"/>
    </location>
</feature>
<dbReference type="EMBL" id="LT551129">
    <property type="protein sequence ID" value="SAL96457.1"/>
    <property type="molecule type" value="Genomic_DNA"/>
</dbReference>
<feature type="compositionally biased region" description="Polar residues" evidence="1">
    <location>
        <begin position="679"/>
        <end position="694"/>
    </location>
</feature>
<evidence type="ECO:0000313" key="2">
    <source>
        <dbReference type="EMBL" id="SAL96457.1"/>
    </source>
</evidence>
<evidence type="ECO:0000313" key="3">
    <source>
        <dbReference type="Proteomes" id="UP000078561"/>
    </source>
</evidence>
<reference evidence="2" key="1">
    <citation type="submission" date="2016-04" db="EMBL/GenBank/DDBJ databases">
        <authorList>
            <person name="Evans L.H."/>
            <person name="Alamgir A."/>
            <person name="Owens N."/>
            <person name="Weber N.D."/>
            <person name="Virtaneva K."/>
            <person name="Barbian K."/>
            <person name="Babar A."/>
            <person name="Rosenke K."/>
        </authorList>
    </citation>
    <scope>NUCLEOTIDE SEQUENCE [LARGE SCALE GENOMIC DNA]</scope>
    <source>
        <strain evidence="2">CBS 101.48</strain>
    </source>
</reference>
<dbReference type="OMA" id="LSACKEW"/>
<protein>
    <submittedName>
        <fullName evidence="2">Uncharacterized protein</fullName>
    </submittedName>
</protein>
<proteinExistence type="predicted"/>
<dbReference type="InParanoid" id="A0A168LBD7"/>
<sequence length="694" mass="77407">HRDFPKERQRPSIESLFLGFEHCNNPSTASAKNNTMGNLKDVLSACKEWLKMTDDSQSLPQYFYPLHFDTAAAPSIGSTGYESDGSDDEENHAILSHKLTCDRQGLMLTAEHIGLLSNAGTIPDTTHIGDCLSPSDLEVERAIVNESMAKCVKDESAVLERTLKNCWGVLLEWIAKAEVLDTEFDGIIGTGLDRKMDAFVDQYGIVFPFQDYWAPLVPGFKKKPTKKAGGAADMLSTVDKTFIDYMDQLLKVSEDFYTTFVGSTMVSSLQHFENHFTADLKDMLRILKDREELMEQVCEEMVGQIGDMLEKTKTKKERLMKMRDRITNLGDPLQHELLCHIQSEFIKLDGSIGSMRDEIQLLHKRLPDIYNHPALLEVAERHSNLVTIAIKNIQQYADDKRNEQRTEIEQLKHTYLNESLPNVASRVEKVAHKDFRKKLKKIEHRYSTMRQGFAYQLKNALPLSMIEEVDGKSVCGFYLGVVKMLMALLVEGVTMEMLLVKSCVKKFYKRHENLINKRSGLANAFKCGIITGQEECAVVIKSMVLAEGKRLESENEAIHREMSLAKSLGGKVSSNNKTDGTTTTSLYTAIAMLPTTGPSSGDRSTSWMRKLTKERKSKLSAKNETVPDESSASSTEKDHSKVQAEQNSLPKSNPATAIPTSTSKPTSTIPGSTSKPTTVIPTSTSKPTAAIPTS</sequence>
<dbReference type="OrthoDB" id="2148641at2759"/>
<organism evidence="2">
    <name type="scientific">Absidia glauca</name>
    <name type="common">Pin mould</name>
    <dbReference type="NCBI Taxonomy" id="4829"/>
    <lineage>
        <taxon>Eukaryota</taxon>
        <taxon>Fungi</taxon>
        <taxon>Fungi incertae sedis</taxon>
        <taxon>Mucoromycota</taxon>
        <taxon>Mucoromycotina</taxon>
        <taxon>Mucoromycetes</taxon>
        <taxon>Mucorales</taxon>
        <taxon>Cunninghamellaceae</taxon>
        <taxon>Absidia</taxon>
    </lineage>
</organism>